<reference evidence="1 2" key="1">
    <citation type="submission" date="2020-09" db="EMBL/GenBank/DDBJ databases">
        <authorList>
            <person name="Jameson E."/>
        </authorList>
    </citation>
    <scope>NUCLEOTIDE SEQUENCE [LARGE SCALE GENOMIC DNA]</scope>
</reference>
<keyword evidence="2" id="KW-1185">Reference proteome</keyword>
<evidence type="ECO:0000313" key="1">
    <source>
        <dbReference type="EMBL" id="CAD5236125.1"/>
    </source>
</evidence>
<name>A0A7R8R5G2_9CAUD</name>
<accession>A0A7R8R5G2</accession>
<gene>
    <name evidence="1" type="ORF">LLCLJKAH_00136</name>
</gene>
<organism evidence="1 2">
    <name type="scientific">Klebsiella phage vB_KvM-Eowyn</name>
    <dbReference type="NCBI Taxonomy" id="2762819"/>
    <lineage>
        <taxon>Viruses</taxon>
        <taxon>Duplodnaviria</taxon>
        <taxon>Heunggongvirae</taxon>
        <taxon>Uroviricota</taxon>
        <taxon>Caudoviricetes</taxon>
        <taxon>Chimalliviridae</taxon>
        <taxon>Eowynvirus</taxon>
        <taxon>Eowynvirus eowyn</taxon>
    </lineage>
</organism>
<evidence type="ECO:0000313" key="2">
    <source>
        <dbReference type="Proteomes" id="UP000596247"/>
    </source>
</evidence>
<dbReference type="Proteomes" id="UP000596247">
    <property type="component" value="Chromosome"/>
</dbReference>
<protein>
    <submittedName>
        <fullName evidence="1">Uncharacterized protein</fullName>
    </submittedName>
</protein>
<dbReference type="EMBL" id="LR881104">
    <property type="protein sequence ID" value="CAD5236125.1"/>
    <property type="molecule type" value="Genomic_DNA"/>
</dbReference>
<sequence>MSDTSQINSLLESNNITAVCFYSNLHGKVQLTHTSVPLKQAMEAVDASMNNIYWLTVLGERTMRPFYYGTLKGRLVLMETALKNTHFFSQFVEDEPRTASWRKSVRESLIC</sequence>
<proteinExistence type="predicted"/>